<protein>
    <submittedName>
        <fullName evidence="2">Uncharacterized protein</fullName>
    </submittedName>
</protein>
<accession>A0A371GLN3</accession>
<feature type="compositionally biased region" description="Basic residues" evidence="1">
    <location>
        <begin position="182"/>
        <end position="196"/>
    </location>
</feature>
<dbReference type="PANTHER" id="PTHR35046:SF9">
    <property type="entry name" value="RNA-DIRECTED DNA POLYMERASE"/>
    <property type="match status" value="1"/>
</dbReference>
<sequence>MGEVMVGRARRKIRTGLEGRKFLRKGEKPPLTKRNSHPPLHLSLKVNNIKCFKCLGKGHIASDVLIGEDEKIGSESYTREASITNESEGLSDELHYKGDLLVVMRLMNDQRLVKKLALPTTVHPRSDRQVGVVFTLGAYEDKVVCDFDKKVIHDGVTNRFMFLHLGHRVVLKPLSPREKTERKLKKKESKSEIKRRKEKWKRKLRKKIKESMLVNHREVRRVIFPKREPFFTIPIDRLLHVFPFVTIVLACKNRMLEEFHDVFSKDVSHGLLPLKGTEHHMNLTLGATLPNGAAHRTNPREAKEIQKQVAKLIETGWVRESMSPCVIPVIFVPKKDNYLLTPYNFHLSCKPSLFVGLKQVMERFKLGIHGKQTFGLDIPRTINLLK</sequence>
<feature type="non-terminal residue" evidence="2">
    <location>
        <position position="386"/>
    </location>
</feature>
<proteinExistence type="predicted"/>
<dbReference type="InterPro" id="IPR043502">
    <property type="entry name" value="DNA/RNA_pol_sf"/>
</dbReference>
<gene>
    <name evidence="2" type="ORF">CR513_26543</name>
</gene>
<evidence type="ECO:0000313" key="3">
    <source>
        <dbReference type="Proteomes" id="UP000257109"/>
    </source>
</evidence>
<evidence type="ECO:0000313" key="2">
    <source>
        <dbReference type="EMBL" id="RDX91472.1"/>
    </source>
</evidence>
<feature type="non-terminal residue" evidence="2">
    <location>
        <position position="1"/>
    </location>
</feature>
<name>A0A371GLN3_MUCPR</name>
<dbReference type="SUPFAM" id="SSF56672">
    <property type="entry name" value="DNA/RNA polymerases"/>
    <property type="match status" value="1"/>
</dbReference>
<keyword evidence="3" id="KW-1185">Reference proteome</keyword>
<comment type="caution">
    <text evidence="2">The sequence shown here is derived from an EMBL/GenBank/DDBJ whole genome shotgun (WGS) entry which is preliminary data.</text>
</comment>
<organism evidence="2 3">
    <name type="scientific">Mucuna pruriens</name>
    <name type="common">Velvet bean</name>
    <name type="synonym">Dolichos pruriens</name>
    <dbReference type="NCBI Taxonomy" id="157652"/>
    <lineage>
        <taxon>Eukaryota</taxon>
        <taxon>Viridiplantae</taxon>
        <taxon>Streptophyta</taxon>
        <taxon>Embryophyta</taxon>
        <taxon>Tracheophyta</taxon>
        <taxon>Spermatophyta</taxon>
        <taxon>Magnoliopsida</taxon>
        <taxon>eudicotyledons</taxon>
        <taxon>Gunneridae</taxon>
        <taxon>Pentapetalae</taxon>
        <taxon>rosids</taxon>
        <taxon>fabids</taxon>
        <taxon>Fabales</taxon>
        <taxon>Fabaceae</taxon>
        <taxon>Papilionoideae</taxon>
        <taxon>50 kb inversion clade</taxon>
        <taxon>NPAAA clade</taxon>
        <taxon>indigoferoid/millettioid clade</taxon>
        <taxon>Phaseoleae</taxon>
        <taxon>Mucuna</taxon>
    </lineage>
</organism>
<dbReference type="Proteomes" id="UP000257109">
    <property type="component" value="Unassembled WGS sequence"/>
</dbReference>
<reference evidence="2" key="1">
    <citation type="submission" date="2018-05" db="EMBL/GenBank/DDBJ databases">
        <title>Draft genome of Mucuna pruriens seed.</title>
        <authorList>
            <person name="Nnadi N.E."/>
            <person name="Vos R."/>
            <person name="Hasami M.H."/>
            <person name="Devisetty U.K."/>
            <person name="Aguiy J.C."/>
        </authorList>
    </citation>
    <scope>NUCLEOTIDE SEQUENCE [LARGE SCALE GENOMIC DNA]</scope>
    <source>
        <strain evidence="2">JCA_2017</strain>
    </source>
</reference>
<dbReference type="Gene3D" id="3.10.10.10">
    <property type="entry name" value="HIV Type 1 Reverse Transcriptase, subunit A, domain 1"/>
    <property type="match status" value="1"/>
</dbReference>
<dbReference type="AlphaFoldDB" id="A0A371GLN3"/>
<dbReference type="EMBL" id="QJKJ01005115">
    <property type="protein sequence ID" value="RDX91472.1"/>
    <property type="molecule type" value="Genomic_DNA"/>
</dbReference>
<feature type="region of interest" description="Disordered" evidence="1">
    <location>
        <begin position="176"/>
        <end position="196"/>
    </location>
</feature>
<dbReference type="PANTHER" id="PTHR35046">
    <property type="entry name" value="ZINC KNUCKLE (CCHC-TYPE) FAMILY PROTEIN"/>
    <property type="match status" value="1"/>
</dbReference>
<evidence type="ECO:0000256" key="1">
    <source>
        <dbReference type="SAM" id="MobiDB-lite"/>
    </source>
</evidence>
<dbReference type="OrthoDB" id="1747743at2759"/>